<name>A0A166XYV4_LACLC</name>
<reference evidence="2 4" key="2">
    <citation type="submission" date="2020-12" db="EMBL/GenBank/DDBJ databases">
        <title>Complete genome sequence of lactococcus lactis subsp. cremoris strain EPSC and strain G3-2.</title>
        <authorList>
            <person name="Kita K."/>
            <person name="Ishikawa S."/>
        </authorList>
    </citation>
    <scope>NUCLEOTIDE SEQUENCE [LARGE SCALE GENOMIC DNA]</scope>
    <source>
        <strain evidence="2 4">EPSC</strain>
    </source>
</reference>
<feature type="compositionally biased region" description="Polar residues" evidence="1">
    <location>
        <begin position="18"/>
        <end position="32"/>
    </location>
</feature>
<evidence type="ECO:0000256" key="1">
    <source>
        <dbReference type="SAM" id="MobiDB-lite"/>
    </source>
</evidence>
<evidence type="ECO:0000313" key="4">
    <source>
        <dbReference type="Proteomes" id="UP000595253"/>
    </source>
</evidence>
<dbReference type="AlphaFoldDB" id="A0A166XYV4"/>
<proteinExistence type="predicted"/>
<evidence type="ECO:0008006" key="6">
    <source>
        <dbReference type="Google" id="ProtNLM"/>
    </source>
</evidence>
<dbReference type="EMBL" id="CP032148">
    <property type="protein sequence ID" value="QSD63098.1"/>
    <property type="molecule type" value="Genomic_DNA"/>
</dbReference>
<dbReference type="EMBL" id="AP024222">
    <property type="protein sequence ID" value="BCO04866.1"/>
    <property type="molecule type" value="Genomic_DNA"/>
</dbReference>
<reference evidence="3" key="1">
    <citation type="journal article" date="2020" name="Mol. Microbiol.">
        <title>The CWPS Rubik's cube: Linking diversity of cell wall polysaccharide structures with the encoded biosynthetic machinery of selected Lactococcus lactis strains.</title>
        <authorList>
            <person name="Mahony J."/>
            <person name="Frantzen C."/>
            <person name="Vinogradov E."/>
            <person name="Sadovskaya I."/>
            <person name="Theodorou I."/>
            <person name="Kelleher P."/>
            <person name="Chapot-Chartier M.P."/>
            <person name="Cambillau C."/>
            <person name="Holo H."/>
            <person name="van Sinderen D."/>
        </authorList>
    </citation>
    <scope>NUCLEOTIDE SEQUENCE</scope>
    <source>
        <strain evidence="3">1196</strain>
    </source>
</reference>
<organism evidence="3 5">
    <name type="scientific">Lactococcus lactis subsp. cremoris</name>
    <name type="common">Streptococcus cremoris</name>
    <dbReference type="NCBI Taxonomy" id="1359"/>
    <lineage>
        <taxon>Bacteria</taxon>
        <taxon>Bacillati</taxon>
        <taxon>Bacillota</taxon>
        <taxon>Bacilli</taxon>
        <taxon>Lactobacillales</taxon>
        <taxon>Streptococcaceae</taxon>
        <taxon>Lactococcus</taxon>
    </lineage>
</organism>
<feature type="region of interest" description="Disordered" evidence="1">
    <location>
        <begin position="1"/>
        <end position="32"/>
    </location>
</feature>
<evidence type="ECO:0000313" key="3">
    <source>
        <dbReference type="EMBL" id="QSD63098.1"/>
    </source>
</evidence>
<evidence type="ECO:0000313" key="5">
    <source>
        <dbReference type="Proteomes" id="UP000663552"/>
    </source>
</evidence>
<sequence length="110" mass="11482">MKDSTNTTGKEAVHVTDTRANPTGWTVSGSTQDTGANLTINGVTLTSLSGAVFTKAADNENFGQESLNIDKDSTNIALTKAQAKATAGKSITLNVDWTISKTVTKASDFN</sequence>
<dbReference type="Proteomes" id="UP000663552">
    <property type="component" value="Chromosome"/>
</dbReference>
<gene>
    <name evidence="3" type="ORF">LL1196_1475</name>
    <name evidence="2" type="ORF">LLC_01060</name>
</gene>
<accession>A0A166XYV4</accession>
<evidence type="ECO:0000313" key="2">
    <source>
        <dbReference type="EMBL" id="BCO04866.1"/>
    </source>
</evidence>
<dbReference type="Proteomes" id="UP000595253">
    <property type="component" value="Chromosome"/>
</dbReference>
<protein>
    <recommendedName>
        <fullName evidence="6">WxL domain-containing protein</fullName>
    </recommendedName>
</protein>